<evidence type="ECO:0000313" key="1">
    <source>
        <dbReference type="EMBL" id="RGP57849.1"/>
    </source>
</evidence>
<dbReference type="EMBL" id="PXOG01000524">
    <property type="protein sequence ID" value="RGP57849.1"/>
    <property type="molecule type" value="Genomic_DNA"/>
</dbReference>
<accession>A0A395RDF8</accession>
<keyword evidence="2" id="KW-1185">Reference proteome</keyword>
<proteinExistence type="predicted"/>
<sequence>ELDTSVSKLDFSDKELELTEDTNKLALVVGECLLQDASKSPSKSERRKPRVHDFDNFDPNQHSCLDTTETALIVAKIKTGQLNLYQLTNKSDGLCDMQQLGGNEAFFRNYMVWYKEFVTGPRVTNTEGQTKQSRDKVRQYVENFIKRQKQKIISDLPSLEPSVDQDA</sequence>
<evidence type="ECO:0000313" key="2">
    <source>
        <dbReference type="Proteomes" id="UP000266234"/>
    </source>
</evidence>
<comment type="caution">
    <text evidence="1">The sequence shown here is derived from an EMBL/GenBank/DDBJ whole genome shotgun (WGS) entry which is preliminary data.</text>
</comment>
<name>A0A395RDF8_9HYPO</name>
<reference evidence="1 2" key="1">
    <citation type="journal article" date="2018" name="PLoS Pathog.">
        <title>Evolution of structural diversity of trichothecenes, a family of toxins produced by plant pathogenic and entomopathogenic fungi.</title>
        <authorList>
            <person name="Proctor R.H."/>
            <person name="McCormick S.P."/>
            <person name="Kim H.S."/>
            <person name="Cardoza R.E."/>
            <person name="Stanley A.M."/>
            <person name="Lindo L."/>
            <person name="Kelly A."/>
            <person name="Brown D.W."/>
            <person name="Lee T."/>
            <person name="Vaughan M.M."/>
            <person name="Alexander N.J."/>
            <person name="Busman M."/>
            <person name="Gutierrez S."/>
        </authorList>
    </citation>
    <scope>NUCLEOTIDE SEQUENCE [LARGE SCALE GENOMIC DNA]</scope>
    <source>
        <strain evidence="1 2">NRRL 20695</strain>
    </source>
</reference>
<feature type="non-terminal residue" evidence="1">
    <location>
        <position position="1"/>
    </location>
</feature>
<protein>
    <submittedName>
        <fullName evidence="1">Uncharacterized protein</fullName>
    </submittedName>
</protein>
<dbReference type="AlphaFoldDB" id="A0A395RDF8"/>
<organism evidence="1 2">
    <name type="scientific">Fusarium longipes</name>
    <dbReference type="NCBI Taxonomy" id="694270"/>
    <lineage>
        <taxon>Eukaryota</taxon>
        <taxon>Fungi</taxon>
        <taxon>Dikarya</taxon>
        <taxon>Ascomycota</taxon>
        <taxon>Pezizomycotina</taxon>
        <taxon>Sordariomycetes</taxon>
        <taxon>Hypocreomycetidae</taxon>
        <taxon>Hypocreales</taxon>
        <taxon>Nectriaceae</taxon>
        <taxon>Fusarium</taxon>
    </lineage>
</organism>
<feature type="non-terminal residue" evidence="1">
    <location>
        <position position="167"/>
    </location>
</feature>
<dbReference type="Proteomes" id="UP000266234">
    <property type="component" value="Unassembled WGS sequence"/>
</dbReference>
<gene>
    <name evidence="1" type="ORF">FLONG3_11456</name>
</gene>